<protein>
    <recommendedName>
        <fullName evidence="3">Transposase DDE domain-containing protein</fullName>
    </recommendedName>
</protein>
<keyword evidence="2" id="KW-1185">Reference proteome</keyword>
<dbReference type="Proteomes" id="UP000558284">
    <property type="component" value="Unassembled WGS sequence"/>
</dbReference>
<evidence type="ECO:0000313" key="1">
    <source>
        <dbReference type="EMBL" id="MBA1145076.1"/>
    </source>
</evidence>
<evidence type="ECO:0000313" key="2">
    <source>
        <dbReference type="Proteomes" id="UP000558284"/>
    </source>
</evidence>
<proteinExistence type="predicted"/>
<gene>
    <name evidence="1" type="ORF">H0241_33355</name>
</gene>
<reference evidence="1 2" key="1">
    <citation type="submission" date="2020-07" db="EMBL/GenBank/DDBJ databases">
        <title>Definition of the novel symbiovar canariense within Mesorhizobium novociceri, a new species of genus Mesorhizobium nodulating Cicer canariense in the Caldera de Taburiente National Park (La Palma, Canary Islands).</title>
        <authorList>
            <person name="Leon-Barrios M."/>
            <person name="Perez-Yepez J."/>
            <person name="Flores-Felix J.D."/>
            <person name="Ramirez-Baena M.H."/>
            <person name="Pulido-Suarez L."/>
            <person name="Igual J.M."/>
            <person name="Velazquez E."/>
            <person name="Peix A."/>
        </authorList>
    </citation>
    <scope>NUCLEOTIDE SEQUENCE [LARGE SCALE GENOMIC DNA]</scope>
    <source>
        <strain evidence="1 2">CCANP35</strain>
    </source>
</reference>
<dbReference type="EMBL" id="JACDTY010000033">
    <property type="protein sequence ID" value="MBA1145076.1"/>
    <property type="molecule type" value="Genomic_DNA"/>
</dbReference>
<dbReference type="AlphaFoldDB" id="A0A838BEV9"/>
<accession>A0A838BEV9</accession>
<evidence type="ECO:0008006" key="3">
    <source>
        <dbReference type="Google" id="ProtNLM"/>
    </source>
</evidence>
<sequence length="127" mass="14127">MTALRRGDALPGDGFDDHTWSAKSVRSPGAFSALILRYSDISLFQPVYNARHVMLRYRLQTIADWKAVAEPWPQINLQGRPRIPSSGTGTSSGMHIERAFGILKAGGSHLKARWLRAGDYIGEFNRS</sequence>
<dbReference type="RefSeq" id="WP_181061980.1">
    <property type="nucleotide sequence ID" value="NZ_JACDTY010000033.1"/>
</dbReference>
<comment type="caution">
    <text evidence="1">The sequence shown here is derived from an EMBL/GenBank/DDBJ whole genome shotgun (WGS) entry which is preliminary data.</text>
</comment>
<name>A0A838BEV9_9HYPH</name>
<organism evidence="1 2">
    <name type="scientific">Mesorhizobium neociceri</name>
    <dbReference type="NCBI Taxonomy" id="1307853"/>
    <lineage>
        <taxon>Bacteria</taxon>
        <taxon>Pseudomonadati</taxon>
        <taxon>Pseudomonadota</taxon>
        <taxon>Alphaproteobacteria</taxon>
        <taxon>Hyphomicrobiales</taxon>
        <taxon>Phyllobacteriaceae</taxon>
        <taxon>Mesorhizobium</taxon>
    </lineage>
</organism>